<evidence type="ECO:0000313" key="3">
    <source>
        <dbReference type="Proteomes" id="UP000006727"/>
    </source>
</evidence>
<reference evidence="1 3" key="2">
    <citation type="journal article" date="2018" name="Plant J.">
        <title>The Physcomitrella patens chromosome-scale assembly reveals moss genome structure and evolution.</title>
        <authorList>
            <person name="Lang D."/>
            <person name="Ullrich K.K."/>
            <person name="Murat F."/>
            <person name="Fuchs J."/>
            <person name="Jenkins J."/>
            <person name="Haas F.B."/>
            <person name="Piednoel M."/>
            <person name="Gundlach H."/>
            <person name="Van Bel M."/>
            <person name="Meyberg R."/>
            <person name="Vives C."/>
            <person name="Morata J."/>
            <person name="Symeonidi A."/>
            <person name="Hiss M."/>
            <person name="Muchero W."/>
            <person name="Kamisugi Y."/>
            <person name="Saleh O."/>
            <person name="Blanc G."/>
            <person name="Decker E.L."/>
            <person name="van Gessel N."/>
            <person name="Grimwood J."/>
            <person name="Hayes R.D."/>
            <person name="Graham S.W."/>
            <person name="Gunter L.E."/>
            <person name="McDaniel S.F."/>
            <person name="Hoernstein S.N.W."/>
            <person name="Larsson A."/>
            <person name="Li F.W."/>
            <person name="Perroud P.F."/>
            <person name="Phillips J."/>
            <person name="Ranjan P."/>
            <person name="Rokshar D.S."/>
            <person name="Rothfels C.J."/>
            <person name="Schneider L."/>
            <person name="Shu S."/>
            <person name="Stevenson D.W."/>
            <person name="Thummler F."/>
            <person name="Tillich M."/>
            <person name="Villarreal Aguilar J.C."/>
            <person name="Widiez T."/>
            <person name="Wong G.K."/>
            <person name="Wymore A."/>
            <person name="Zhang Y."/>
            <person name="Zimmer A.D."/>
            <person name="Quatrano R.S."/>
            <person name="Mayer K.F.X."/>
            <person name="Goodstein D."/>
            <person name="Casacuberta J.M."/>
            <person name="Vandepoele K."/>
            <person name="Reski R."/>
            <person name="Cuming A.C."/>
            <person name="Tuskan G.A."/>
            <person name="Maumus F."/>
            <person name="Salse J."/>
            <person name="Schmutz J."/>
            <person name="Rensing S.A."/>
        </authorList>
    </citation>
    <scope>NUCLEOTIDE SEQUENCE [LARGE SCALE GENOMIC DNA]</scope>
    <source>
        <strain evidence="2 3">cv. Gransden 2004</strain>
    </source>
</reference>
<evidence type="ECO:0000313" key="1">
    <source>
        <dbReference type="EMBL" id="PNR29209.1"/>
    </source>
</evidence>
<evidence type="ECO:0000313" key="2">
    <source>
        <dbReference type="EnsemblPlants" id="PAC:32950116.CDS.1"/>
    </source>
</evidence>
<dbReference type="InParanoid" id="A0A2K1IIW4"/>
<dbReference type="Gramene" id="Pp3c23_10900V3.1">
    <property type="protein sequence ID" value="PAC:32950116.CDS.1"/>
    <property type="gene ID" value="Pp3c23_10900"/>
</dbReference>
<dbReference type="PaxDb" id="3218-PP1S137_217V6.1"/>
<dbReference type="Gramene" id="Pp3c23_10900V3.2">
    <property type="protein sequence ID" value="PAC:32950117.CDS.1"/>
    <property type="gene ID" value="Pp3c23_10900"/>
</dbReference>
<protein>
    <submittedName>
        <fullName evidence="1 2">Uncharacterized protein</fullName>
    </submittedName>
</protein>
<gene>
    <name evidence="1" type="ORF">PHYPA_027901</name>
</gene>
<reference evidence="1 3" key="1">
    <citation type="journal article" date="2008" name="Science">
        <title>The Physcomitrella genome reveals evolutionary insights into the conquest of land by plants.</title>
        <authorList>
            <person name="Rensing S."/>
            <person name="Lang D."/>
            <person name="Zimmer A."/>
            <person name="Terry A."/>
            <person name="Salamov A."/>
            <person name="Shapiro H."/>
            <person name="Nishiyama T."/>
            <person name="Perroud P.-F."/>
            <person name="Lindquist E."/>
            <person name="Kamisugi Y."/>
            <person name="Tanahashi T."/>
            <person name="Sakakibara K."/>
            <person name="Fujita T."/>
            <person name="Oishi K."/>
            <person name="Shin-I T."/>
            <person name="Kuroki Y."/>
            <person name="Toyoda A."/>
            <person name="Suzuki Y."/>
            <person name="Hashimoto A."/>
            <person name="Yamaguchi K."/>
            <person name="Sugano A."/>
            <person name="Kohara Y."/>
            <person name="Fujiyama A."/>
            <person name="Anterola A."/>
            <person name="Aoki S."/>
            <person name="Ashton N."/>
            <person name="Barbazuk W.B."/>
            <person name="Barker E."/>
            <person name="Bennetzen J."/>
            <person name="Bezanilla M."/>
            <person name="Blankenship R."/>
            <person name="Cho S.H."/>
            <person name="Dutcher S."/>
            <person name="Estelle M."/>
            <person name="Fawcett J.A."/>
            <person name="Gundlach H."/>
            <person name="Hanada K."/>
            <person name="Heyl A."/>
            <person name="Hicks K.A."/>
            <person name="Hugh J."/>
            <person name="Lohr M."/>
            <person name="Mayer K."/>
            <person name="Melkozernov A."/>
            <person name="Murata T."/>
            <person name="Nelson D."/>
            <person name="Pils B."/>
            <person name="Prigge M."/>
            <person name="Reiss B."/>
            <person name="Renner T."/>
            <person name="Rombauts S."/>
            <person name="Rushton P."/>
            <person name="Sanderfoot A."/>
            <person name="Schween G."/>
            <person name="Shiu S.-H."/>
            <person name="Stueber K."/>
            <person name="Theodoulou F.L."/>
            <person name="Tu H."/>
            <person name="Van de Peer Y."/>
            <person name="Verrier P.J."/>
            <person name="Waters E."/>
            <person name="Wood A."/>
            <person name="Yang L."/>
            <person name="Cove D."/>
            <person name="Cuming A."/>
            <person name="Hasebe M."/>
            <person name="Lucas S."/>
            <person name="Mishler D.B."/>
            <person name="Reski R."/>
            <person name="Grigoriev I."/>
            <person name="Quatrano R.S."/>
            <person name="Boore J.L."/>
        </authorList>
    </citation>
    <scope>NUCLEOTIDE SEQUENCE [LARGE SCALE GENOMIC DNA]</scope>
    <source>
        <strain evidence="2 3">cv. Gransden 2004</strain>
    </source>
</reference>
<dbReference type="AlphaFoldDB" id="A0A2K1IIW4"/>
<dbReference type="EnsemblPlants" id="Pp3c23_10900V3.2">
    <property type="protein sequence ID" value="PAC:32950117.CDS.1"/>
    <property type="gene ID" value="Pp3c23_10900"/>
</dbReference>
<name>A0A2K1IIW4_PHYPA</name>
<dbReference type="EnsemblPlants" id="Pp3c23_10900V3.1">
    <property type="protein sequence ID" value="PAC:32950116.CDS.1"/>
    <property type="gene ID" value="Pp3c23_10900"/>
</dbReference>
<dbReference type="EMBL" id="ABEU02000023">
    <property type="protein sequence ID" value="PNR29209.1"/>
    <property type="molecule type" value="Genomic_DNA"/>
</dbReference>
<dbReference type="Proteomes" id="UP000006727">
    <property type="component" value="Chromosome 23"/>
</dbReference>
<proteinExistence type="predicted"/>
<keyword evidence="3" id="KW-1185">Reference proteome</keyword>
<organism evidence="1">
    <name type="scientific">Physcomitrium patens</name>
    <name type="common">Spreading-leaved earth moss</name>
    <name type="synonym">Physcomitrella patens</name>
    <dbReference type="NCBI Taxonomy" id="3218"/>
    <lineage>
        <taxon>Eukaryota</taxon>
        <taxon>Viridiplantae</taxon>
        <taxon>Streptophyta</taxon>
        <taxon>Embryophyta</taxon>
        <taxon>Bryophyta</taxon>
        <taxon>Bryophytina</taxon>
        <taxon>Bryopsida</taxon>
        <taxon>Funariidae</taxon>
        <taxon>Funariales</taxon>
        <taxon>Funariaceae</taxon>
        <taxon>Physcomitrium</taxon>
    </lineage>
</organism>
<reference evidence="2" key="3">
    <citation type="submission" date="2020-12" db="UniProtKB">
        <authorList>
            <consortium name="EnsemblPlants"/>
        </authorList>
    </citation>
    <scope>IDENTIFICATION</scope>
</reference>
<accession>A0A2K1IIW4</accession>
<sequence length="59" mass="6575">MRRHRSLPAVVAVTDAAAAARSRLAPRCHKSTSACRFDLFACLVWWFACKSGSVLCWVH</sequence>